<dbReference type="InParanoid" id="C7PWZ7"/>
<dbReference type="PROSITE" id="PS50937">
    <property type="entry name" value="HTH_MERR_2"/>
    <property type="match status" value="1"/>
</dbReference>
<dbReference type="PANTHER" id="PTHR30204">
    <property type="entry name" value="REDOX-CYCLING DRUG-SENSING TRANSCRIPTIONAL ACTIVATOR SOXR"/>
    <property type="match status" value="1"/>
</dbReference>
<dbReference type="InterPro" id="IPR047057">
    <property type="entry name" value="MerR_fam"/>
</dbReference>
<dbReference type="Gene3D" id="1.10.1660.10">
    <property type="match status" value="1"/>
</dbReference>
<sequence length="133" mass="14665">MRIGELAERTATSPRLLRYYEEQGLIRVARCANGYRDYDAALVDQVAHIRGLLDAGLSTRIIKQILPCLNEPSEIHFADATPEIIATLEGHRDRLAERIALLTRNHDAIAAYVGSLKQCALGVERAEVAEVAA</sequence>
<keyword evidence="1" id="KW-0238">DNA-binding</keyword>
<dbReference type="CDD" id="cd01282">
    <property type="entry name" value="HTH_MerR-like_sg3"/>
    <property type="match status" value="1"/>
</dbReference>
<dbReference type="STRING" id="479433.Caci_8431"/>
<accession>C7PWZ7</accession>
<evidence type="ECO:0000313" key="3">
    <source>
        <dbReference type="EMBL" id="ACU77254.1"/>
    </source>
</evidence>
<dbReference type="PRINTS" id="PR00040">
    <property type="entry name" value="HTHMERR"/>
</dbReference>
<dbReference type="AlphaFoldDB" id="C7PWZ7"/>
<dbReference type="SMART" id="SM00422">
    <property type="entry name" value="HTH_MERR"/>
    <property type="match status" value="1"/>
</dbReference>
<dbReference type="OrthoDB" id="4567915at2"/>
<dbReference type="SUPFAM" id="SSF46955">
    <property type="entry name" value="Putative DNA-binding domain"/>
    <property type="match status" value="1"/>
</dbReference>
<name>C7PWZ7_CATAD</name>
<feature type="domain" description="HTH merR-type" evidence="2">
    <location>
        <begin position="1"/>
        <end position="68"/>
    </location>
</feature>
<evidence type="ECO:0000313" key="4">
    <source>
        <dbReference type="Proteomes" id="UP000000851"/>
    </source>
</evidence>
<evidence type="ECO:0000256" key="1">
    <source>
        <dbReference type="ARBA" id="ARBA00023125"/>
    </source>
</evidence>
<evidence type="ECO:0000259" key="2">
    <source>
        <dbReference type="PROSITE" id="PS50937"/>
    </source>
</evidence>
<dbReference type="EMBL" id="CP001700">
    <property type="protein sequence ID" value="ACU77254.1"/>
    <property type="molecule type" value="Genomic_DNA"/>
</dbReference>
<dbReference type="eggNOG" id="COG0789">
    <property type="taxonomic scope" value="Bacteria"/>
</dbReference>
<dbReference type="KEGG" id="cai:Caci_8431"/>
<dbReference type="HOGENOM" id="CLU_060077_4_3_11"/>
<reference evidence="3 4" key="1">
    <citation type="journal article" date="2009" name="Stand. Genomic Sci.">
        <title>Complete genome sequence of Catenulispora acidiphila type strain (ID 139908).</title>
        <authorList>
            <person name="Copeland A."/>
            <person name="Lapidus A."/>
            <person name="Glavina Del Rio T."/>
            <person name="Nolan M."/>
            <person name="Lucas S."/>
            <person name="Chen F."/>
            <person name="Tice H."/>
            <person name="Cheng J.F."/>
            <person name="Bruce D."/>
            <person name="Goodwin L."/>
            <person name="Pitluck S."/>
            <person name="Mikhailova N."/>
            <person name="Pati A."/>
            <person name="Ivanova N."/>
            <person name="Mavromatis K."/>
            <person name="Chen A."/>
            <person name="Palaniappan K."/>
            <person name="Chain P."/>
            <person name="Land M."/>
            <person name="Hauser L."/>
            <person name="Chang Y.J."/>
            <person name="Jeffries C.D."/>
            <person name="Chertkov O."/>
            <person name="Brettin T."/>
            <person name="Detter J.C."/>
            <person name="Han C."/>
            <person name="Ali Z."/>
            <person name="Tindall B.J."/>
            <person name="Goker M."/>
            <person name="Bristow J."/>
            <person name="Eisen J.A."/>
            <person name="Markowitz V."/>
            <person name="Hugenholtz P."/>
            <person name="Kyrpides N.C."/>
            <person name="Klenk H.P."/>
        </authorList>
    </citation>
    <scope>NUCLEOTIDE SEQUENCE [LARGE SCALE GENOMIC DNA]</scope>
    <source>
        <strain evidence="4">DSM 44928 / JCM 14897 / NBRC 102108 / NRRL B-24433 / ID139908</strain>
    </source>
</reference>
<dbReference type="Pfam" id="PF13411">
    <property type="entry name" value="MerR_1"/>
    <property type="match status" value="1"/>
</dbReference>
<proteinExistence type="predicted"/>
<dbReference type="InterPro" id="IPR000551">
    <property type="entry name" value="MerR-type_HTH_dom"/>
</dbReference>
<keyword evidence="4" id="KW-1185">Reference proteome</keyword>
<dbReference type="GO" id="GO:0003677">
    <property type="term" value="F:DNA binding"/>
    <property type="evidence" value="ECO:0007669"/>
    <property type="project" value="UniProtKB-KW"/>
</dbReference>
<dbReference type="RefSeq" id="WP_015796979.1">
    <property type="nucleotide sequence ID" value="NC_013131.1"/>
</dbReference>
<dbReference type="Proteomes" id="UP000000851">
    <property type="component" value="Chromosome"/>
</dbReference>
<dbReference type="GO" id="GO:0003700">
    <property type="term" value="F:DNA-binding transcription factor activity"/>
    <property type="evidence" value="ECO:0007669"/>
    <property type="project" value="InterPro"/>
</dbReference>
<organism evidence="3 4">
    <name type="scientific">Catenulispora acidiphila (strain DSM 44928 / JCM 14897 / NBRC 102108 / NRRL B-24433 / ID139908)</name>
    <dbReference type="NCBI Taxonomy" id="479433"/>
    <lineage>
        <taxon>Bacteria</taxon>
        <taxon>Bacillati</taxon>
        <taxon>Actinomycetota</taxon>
        <taxon>Actinomycetes</taxon>
        <taxon>Catenulisporales</taxon>
        <taxon>Catenulisporaceae</taxon>
        <taxon>Catenulispora</taxon>
    </lineage>
</organism>
<gene>
    <name evidence="3" type="ordered locus">Caci_8431</name>
</gene>
<protein>
    <submittedName>
        <fullName evidence="3">Transcriptional regulator, MerR family</fullName>
    </submittedName>
</protein>
<dbReference type="InterPro" id="IPR009061">
    <property type="entry name" value="DNA-bd_dom_put_sf"/>
</dbReference>
<dbReference type="PANTHER" id="PTHR30204:SF93">
    <property type="entry name" value="HTH MERR-TYPE DOMAIN-CONTAINING PROTEIN"/>
    <property type="match status" value="1"/>
</dbReference>